<organism evidence="1 2">
    <name type="scientific">Smallanthus sonchifolius</name>
    <dbReference type="NCBI Taxonomy" id="185202"/>
    <lineage>
        <taxon>Eukaryota</taxon>
        <taxon>Viridiplantae</taxon>
        <taxon>Streptophyta</taxon>
        <taxon>Embryophyta</taxon>
        <taxon>Tracheophyta</taxon>
        <taxon>Spermatophyta</taxon>
        <taxon>Magnoliopsida</taxon>
        <taxon>eudicotyledons</taxon>
        <taxon>Gunneridae</taxon>
        <taxon>Pentapetalae</taxon>
        <taxon>asterids</taxon>
        <taxon>campanulids</taxon>
        <taxon>Asterales</taxon>
        <taxon>Asteraceae</taxon>
        <taxon>Asteroideae</taxon>
        <taxon>Heliantheae alliance</taxon>
        <taxon>Millerieae</taxon>
        <taxon>Smallanthus</taxon>
    </lineage>
</organism>
<dbReference type="Proteomes" id="UP001056120">
    <property type="component" value="Linkage Group LG01"/>
</dbReference>
<gene>
    <name evidence="1" type="ORF">L1987_02734</name>
</gene>
<proteinExistence type="predicted"/>
<comment type="caution">
    <text evidence="1">The sequence shown here is derived from an EMBL/GenBank/DDBJ whole genome shotgun (WGS) entry which is preliminary data.</text>
</comment>
<dbReference type="EMBL" id="CM042018">
    <property type="protein sequence ID" value="KAI3828627.1"/>
    <property type="molecule type" value="Genomic_DNA"/>
</dbReference>
<protein>
    <submittedName>
        <fullName evidence="1">Uncharacterized protein</fullName>
    </submittedName>
</protein>
<evidence type="ECO:0000313" key="2">
    <source>
        <dbReference type="Proteomes" id="UP001056120"/>
    </source>
</evidence>
<accession>A0ACB9K8N9</accession>
<reference evidence="1 2" key="2">
    <citation type="journal article" date="2022" name="Mol. Ecol. Resour.">
        <title>The genomes of chicory, endive, great burdock and yacon provide insights into Asteraceae paleo-polyploidization history and plant inulin production.</title>
        <authorList>
            <person name="Fan W."/>
            <person name="Wang S."/>
            <person name="Wang H."/>
            <person name="Wang A."/>
            <person name="Jiang F."/>
            <person name="Liu H."/>
            <person name="Zhao H."/>
            <person name="Xu D."/>
            <person name="Zhang Y."/>
        </authorList>
    </citation>
    <scope>NUCLEOTIDE SEQUENCE [LARGE SCALE GENOMIC DNA]</scope>
    <source>
        <strain evidence="2">cv. Yunnan</strain>
        <tissue evidence="1">Leaves</tissue>
    </source>
</reference>
<name>A0ACB9K8N9_9ASTR</name>
<sequence>MVRTTITVVNYCGFTVWPGISGGYPDLNITGFELTKGNSRSFQPPDVWVGGLWGRTGCTFNGSGHGSCKTGDCGSSEMECNGRSATPPVTVAKFHADEGSFFNEWSLDVSVMDGYNLQMTVETTTDASTYSFGGCPKRGCATI</sequence>
<evidence type="ECO:0000313" key="1">
    <source>
        <dbReference type="EMBL" id="KAI3828627.1"/>
    </source>
</evidence>
<reference evidence="2" key="1">
    <citation type="journal article" date="2022" name="Mol. Ecol. Resour.">
        <title>The genomes of chicory, endive, great burdock and yacon provide insights into Asteraceae palaeo-polyploidization history and plant inulin production.</title>
        <authorList>
            <person name="Fan W."/>
            <person name="Wang S."/>
            <person name="Wang H."/>
            <person name="Wang A."/>
            <person name="Jiang F."/>
            <person name="Liu H."/>
            <person name="Zhao H."/>
            <person name="Xu D."/>
            <person name="Zhang Y."/>
        </authorList>
    </citation>
    <scope>NUCLEOTIDE SEQUENCE [LARGE SCALE GENOMIC DNA]</scope>
    <source>
        <strain evidence="2">cv. Yunnan</strain>
    </source>
</reference>
<keyword evidence="2" id="KW-1185">Reference proteome</keyword>